<evidence type="ECO:0000313" key="1">
    <source>
        <dbReference type="EMBL" id="MDE1345579.1"/>
    </source>
</evidence>
<dbReference type="RefSeq" id="WP_274675926.1">
    <property type="nucleotide sequence ID" value="NZ_JAKNAX010000007.1"/>
</dbReference>
<reference evidence="1" key="1">
    <citation type="submission" date="2022-02" db="EMBL/GenBank/DDBJ databases">
        <title>Emergence and expansion in Europe of a Vibrio aestuarianus clonal complex pathogenic for oysters.</title>
        <authorList>
            <person name="Mesnil A."/>
            <person name="Travers M.-A."/>
        </authorList>
    </citation>
    <scope>NUCLEOTIDE SEQUENCE</scope>
    <source>
        <strain evidence="1">19_064_15T1</strain>
    </source>
</reference>
<comment type="caution">
    <text evidence="1">The sequence shown here is derived from an EMBL/GenBank/DDBJ whole genome shotgun (WGS) entry which is preliminary data.</text>
</comment>
<dbReference type="AlphaFoldDB" id="A0A9X4F664"/>
<sequence length="155" mass="18398">MRINTLPHQTVQQLIHNLEQDSRDHGRVRTRTLDQTIKCLKQASPNQNQNAEEMRNCIRNIRNILAMQDSKRLVKKFEKINYIDTFVPKSGSEYVKRKQPSWIKENYAIIDGNKFDKRMFTDYPLSHDHKFSKSPLARQWGEADSYYNLKDGKTR</sequence>
<accession>A0A9X4F664</accession>
<dbReference type="Proteomes" id="UP001140978">
    <property type="component" value="Unassembled WGS sequence"/>
</dbReference>
<gene>
    <name evidence="1" type="ORF">L9X51_03865</name>
</gene>
<name>A0A9X4F664_9VIBR</name>
<evidence type="ECO:0000313" key="2">
    <source>
        <dbReference type="Proteomes" id="UP001140978"/>
    </source>
</evidence>
<organism evidence="1 2">
    <name type="scientific">Vibrio aestuarianus</name>
    <dbReference type="NCBI Taxonomy" id="28171"/>
    <lineage>
        <taxon>Bacteria</taxon>
        <taxon>Pseudomonadati</taxon>
        <taxon>Pseudomonadota</taxon>
        <taxon>Gammaproteobacteria</taxon>
        <taxon>Vibrionales</taxon>
        <taxon>Vibrionaceae</taxon>
        <taxon>Vibrio</taxon>
    </lineage>
</organism>
<protein>
    <submittedName>
        <fullName evidence="1">Uncharacterized protein</fullName>
    </submittedName>
</protein>
<dbReference type="EMBL" id="JAKNAX010000007">
    <property type="protein sequence ID" value="MDE1345579.1"/>
    <property type="molecule type" value="Genomic_DNA"/>
</dbReference>
<proteinExistence type="predicted"/>